<dbReference type="EMBL" id="BGKA01000333">
    <property type="protein sequence ID" value="GBH21636.1"/>
    <property type="molecule type" value="Genomic_DNA"/>
</dbReference>
<evidence type="ECO:0000313" key="2">
    <source>
        <dbReference type="Proteomes" id="UP000248291"/>
    </source>
</evidence>
<gene>
    <name evidence="1" type="ORF">KPSA3_07688</name>
</gene>
<reference evidence="1 2" key="1">
    <citation type="submission" date="2018-04" db="EMBL/GenBank/DDBJ databases">
        <title>Draft genome sequence of Pseudomonas syringae pv. actinidiae biovar 3 strains isolated from kiwifruit in Kagawa prefecture.</title>
        <authorList>
            <person name="Tabuchi M."/>
            <person name="Saito M."/>
            <person name="Fujiwara S."/>
            <person name="Sasa N."/>
            <person name="Akimitsu K."/>
            <person name="Gomi K."/>
            <person name="Konishi-Sugita S."/>
            <person name="Hamano K."/>
            <person name="Kataoka I."/>
        </authorList>
    </citation>
    <scope>NUCLEOTIDE SEQUENCE [LARGE SCALE GENOMIC DNA]</scope>
    <source>
        <strain evidence="1 2">MAFF212211</strain>
    </source>
</reference>
<evidence type="ECO:0000313" key="1">
    <source>
        <dbReference type="EMBL" id="GBH21636.1"/>
    </source>
</evidence>
<proteinExistence type="predicted"/>
<protein>
    <submittedName>
        <fullName evidence="1">Uncharacterized protein</fullName>
    </submittedName>
</protein>
<organism evidence="1 2">
    <name type="scientific">Pseudomonas syringae pv. actinidiae</name>
    <dbReference type="NCBI Taxonomy" id="103796"/>
    <lineage>
        <taxon>Bacteria</taxon>
        <taxon>Pseudomonadati</taxon>
        <taxon>Pseudomonadota</taxon>
        <taxon>Gammaproteobacteria</taxon>
        <taxon>Pseudomonadales</taxon>
        <taxon>Pseudomonadaceae</taxon>
        <taxon>Pseudomonas</taxon>
        <taxon>Pseudomonas syringae</taxon>
    </lineage>
</organism>
<name>A0AAN4QDL7_PSESF</name>
<comment type="caution">
    <text evidence="1">The sequence shown here is derived from an EMBL/GenBank/DDBJ whole genome shotgun (WGS) entry which is preliminary data.</text>
</comment>
<dbReference type="Proteomes" id="UP000248291">
    <property type="component" value="Unassembled WGS sequence"/>
</dbReference>
<accession>A0AAN4QDL7</accession>
<dbReference type="AlphaFoldDB" id="A0AAN4QDL7"/>
<sequence>MRRQAVSADIRARAPHRIANKMSATVFLLCHKVPVVVMLRWRHAFRLNRANGLDGRGLLRQTLRFLEYSVCIQIAAPTISLNH</sequence>